<evidence type="ECO:0000313" key="2">
    <source>
        <dbReference type="EMBL" id="NYJ19913.1"/>
    </source>
</evidence>
<dbReference type="AlphaFoldDB" id="A0A7Z0J6G3"/>
<comment type="caution">
    <text evidence="2">The sequence shown here is derived from an EMBL/GenBank/DDBJ whole genome shotgun (WGS) entry which is preliminary data.</text>
</comment>
<gene>
    <name evidence="2" type="ORF">HNR05_001704</name>
</gene>
<evidence type="ECO:0000256" key="1">
    <source>
        <dbReference type="SAM" id="MobiDB-lite"/>
    </source>
</evidence>
<dbReference type="EMBL" id="JACCFM010000001">
    <property type="protein sequence ID" value="NYJ19913.1"/>
    <property type="molecule type" value="Genomic_DNA"/>
</dbReference>
<dbReference type="Proteomes" id="UP000537260">
    <property type="component" value="Unassembled WGS sequence"/>
</dbReference>
<dbReference type="RefSeq" id="WP_179578599.1">
    <property type="nucleotide sequence ID" value="NZ_JACCFM010000001.1"/>
</dbReference>
<reference evidence="2 3" key="1">
    <citation type="submission" date="2020-07" db="EMBL/GenBank/DDBJ databases">
        <title>Sequencing the genomes of 1000 actinobacteria strains.</title>
        <authorList>
            <person name="Klenk H.-P."/>
        </authorList>
    </citation>
    <scope>NUCLEOTIDE SEQUENCE [LARGE SCALE GENOMIC DNA]</scope>
    <source>
        <strain evidence="2 3">LI1</strain>
    </source>
</reference>
<keyword evidence="3" id="KW-1185">Reference proteome</keyword>
<accession>A0A7Z0J6G3</accession>
<proteinExistence type="predicted"/>
<feature type="compositionally biased region" description="Basic and acidic residues" evidence="1">
    <location>
        <begin position="170"/>
        <end position="183"/>
    </location>
</feature>
<dbReference type="GO" id="GO:0003677">
    <property type="term" value="F:DNA binding"/>
    <property type="evidence" value="ECO:0007669"/>
    <property type="project" value="UniProtKB-KW"/>
</dbReference>
<evidence type="ECO:0000313" key="3">
    <source>
        <dbReference type="Proteomes" id="UP000537260"/>
    </source>
</evidence>
<name>A0A7Z0J6G3_9MICO</name>
<organism evidence="2 3">
    <name type="scientific">Glaciibacter psychrotolerans</name>
    <dbReference type="NCBI Taxonomy" id="670054"/>
    <lineage>
        <taxon>Bacteria</taxon>
        <taxon>Bacillati</taxon>
        <taxon>Actinomycetota</taxon>
        <taxon>Actinomycetes</taxon>
        <taxon>Micrococcales</taxon>
        <taxon>Microbacteriaceae</taxon>
        <taxon>Glaciibacter</taxon>
    </lineage>
</organism>
<feature type="compositionally biased region" description="Basic and acidic residues" evidence="1">
    <location>
        <begin position="17"/>
        <end position="26"/>
    </location>
</feature>
<feature type="region of interest" description="Disordered" evidence="1">
    <location>
        <begin position="1"/>
        <end position="46"/>
    </location>
</feature>
<sequence>MDYLDDPDQLPALPDPGPRDGRHGVDRDEDYDPFPSTGSHSTADPLAVSEDEAKWHLGVLVARATSGEEIVIMRKGVPLARIVPPRRRAVSLQPPVAAPLVATDPASALSAASAAASATAQLSRRAQKTVPTPTLVVTFDELIRNDGVLLERHTLILDDPEQLPELPDPGPRDGRHGVDRETGEGQPIRRPSRRTARRTASGN</sequence>
<keyword evidence="2" id="KW-0238">DNA-binding</keyword>
<protein>
    <submittedName>
        <fullName evidence="2">Antitoxin (DNA-binding transcriptional repressor) of toxin-antitoxin stability system</fullName>
    </submittedName>
</protein>
<feature type="region of interest" description="Disordered" evidence="1">
    <location>
        <begin position="160"/>
        <end position="203"/>
    </location>
</feature>